<dbReference type="InterPro" id="IPR050229">
    <property type="entry name" value="GlpE_sulfurtransferase"/>
</dbReference>
<name>A0ABS1HJA7_9BACT</name>
<dbReference type="CDD" id="cd00158">
    <property type="entry name" value="RHOD"/>
    <property type="match status" value="1"/>
</dbReference>
<reference evidence="2 3" key="1">
    <citation type="submission" date="2021-01" db="EMBL/GenBank/DDBJ databases">
        <title>Carboxyliciviraga sp.nov., isolated from coastal sediments.</title>
        <authorList>
            <person name="Lu D."/>
            <person name="Zhang T."/>
        </authorList>
    </citation>
    <scope>NUCLEOTIDE SEQUENCE [LARGE SCALE GENOMIC DNA]</scope>
    <source>
        <strain evidence="2 3">N1Y132</strain>
    </source>
</reference>
<organism evidence="2 3">
    <name type="scientific">Carboxylicivirga marina</name>
    <dbReference type="NCBI Taxonomy" id="2800988"/>
    <lineage>
        <taxon>Bacteria</taxon>
        <taxon>Pseudomonadati</taxon>
        <taxon>Bacteroidota</taxon>
        <taxon>Bacteroidia</taxon>
        <taxon>Marinilabiliales</taxon>
        <taxon>Marinilabiliaceae</taxon>
        <taxon>Carboxylicivirga</taxon>
    </lineage>
</organism>
<evidence type="ECO:0000313" key="2">
    <source>
        <dbReference type="EMBL" id="MBK3517757.1"/>
    </source>
</evidence>
<dbReference type="SUPFAM" id="SSF52821">
    <property type="entry name" value="Rhodanese/Cell cycle control phosphatase"/>
    <property type="match status" value="1"/>
</dbReference>
<comment type="caution">
    <text evidence="2">The sequence shown here is derived from an EMBL/GenBank/DDBJ whole genome shotgun (WGS) entry which is preliminary data.</text>
</comment>
<dbReference type="RefSeq" id="WP_200464987.1">
    <property type="nucleotide sequence ID" value="NZ_JAENRR010000021.1"/>
</dbReference>
<feature type="domain" description="Rhodanese" evidence="1">
    <location>
        <begin position="2"/>
        <end position="81"/>
    </location>
</feature>
<dbReference type="Proteomes" id="UP000605676">
    <property type="component" value="Unassembled WGS sequence"/>
</dbReference>
<dbReference type="EMBL" id="JAENRR010000021">
    <property type="protein sequence ID" value="MBK3517757.1"/>
    <property type="molecule type" value="Genomic_DNA"/>
</dbReference>
<dbReference type="Pfam" id="PF00581">
    <property type="entry name" value="Rhodanese"/>
    <property type="match status" value="1"/>
</dbReference>
<evidence type="ECO:0000259" key="1">
    <source>
        <dbReference type="PROSITE" id="PS50206"/>
    </source>
</evidence>
<sequence>MDLKNAVVIDVRTVEEYQMGNVPGSINIPLDSIPERLAEIKELNGPLIICCASGARSNAACGYLYKNGITDLFDGGPWTVVNSRLNN</sequence>
<dbReference type="InterPro" id="IPR036873">
    <property type="entry name" value="Rhodanese-like_dom_sf"/>
</dbReference>
<dbReference type="PROSITE" id="PS50206">
    <property type="entry name" value="RHODANESE_3"/>
    <property type="match status" value="1"/>
</dbReference>
<proteinExistence type="predicted"/>
<evidence type="ECO:0000313" key="3">
    <source>
        <dbReference type="Proteomes" id="UP000605676"/>
    </source>
</evidence>
<protein>
    <submittedName>
        <fullName evidence="2">Rhodanese-like domain-containing protein</fullName>
    </submittedName>
</protein>
<keyword evidence="3" id="KW-1185">Reference proteome</keyword>
<dbReference type="InterPro" id="IPR001763">
    <property type="entry name" value="Rhodanese-like_dom"/>
</dbReference>
<dbReference type="PANTHER" id="PTHR43031">
    <property type="entry name" value="FAD-DEPENDENT OXIDOREDUCTASE"/>
    <property type="match status" value="1"/>
</dbReference>
<accession>A0ABS1HJA7</accession>
<gene>
    <name evidence="2" type="ORF">JIV24_10480</name>
</gene>
<dbReference type="Gene3D" id="3.40.250.10">
    <property type="entry name" value="Rhodanese-like domain"/>
    <property type="match status" value="1"/>
</dbReference>
<dbReference type="PANTHER" id="PTHR43031:SF1">
    <property type="entry name" value="PYRIDINE NUCLEOTIDE-DISULPHIDE OXIDOREDUCTASE"/>
    <property type="match status" value="1"/>
</dbReference>